<evidence type="ECO:0000313" key="2">
    <source>
        <dbReference type="EMBL" id="GAA5534267.1"/>
    </source>
</evidence>
<keyword evidence="1" id="KW-0812">Transmembrane</keyword>
<dbReference type="RefSeq" id="WP_345455462.1">
    <property type="nucleotide sequence ID" value="NZ_BAABRV010000006.1"/>
</dbReference>
<keyword evidence="1" id="KW-0472">Membrane</keyword>
<feature type="transmembrane region" description="Helical" evidence="1">
    <location>
        <begin position="86"/>
        <end position="106"/>
    </location>
</feature>
<protein>
    <recommendedName>
        <fullName evidence="4">DUF624 domain-containing protein</fullName>
    </recommendedName>
</protein>
<feature type="transmembrane region" description="Helical" evidence="1">
    <location>
        <begin position="149"/>
        <end position="168"/>
    </location>
</feature>
<sequence length="222" mass="24823">MWGAVRVWRTAGAHLWDHLPRLIVVNVLWLVVAWPLVTLGAATLTAYAWLRRAVLEVEDERAELAPGDPPVPDEPYTSLPRFFRRLWWPGTLWAALNALLLFVLYANGVLWRVQPDTLSGALRAVLGLLLGWFWLVLQPFFLDALAEGVPLPHALAGAARIVLAYPLYTQLCALPPLLLAALAWRFTSLWALVGVGLLLLYWAHVATGNPLTRHPRQVEDVL</sequence>
<keyword evidence="3" id="KW-1185">Reference proteome</keyword>
<dbReference type="Proteomes" id="UP001404956">
    <property type="component" value="Unassembled WGS sequence"/>
</dbReference>
<evidence type="ECO:0008006" key="4">
    <source>
        <dbReference type="Google" id="ProtNLM"/>
    </source>
</evidence>
<feature type="transmembrane region" description="Helical" evidence="1">
    <location>
        <begin position="118"/>
        <end position="137"/>
    </location>
</feature>
<comment type="caution">
    <text evidence="2">The sequence shown here is derived from an EMBL/GenBank/DDBJ whole genome shotgun (WGS) entry which is preliminary data.</text>
</comment>
<gene>
    <name evidence="2" type="ORF">Dalu01_02675</name>
</gene>
<dbReference type="EMBL" id="BAABRV010000006">
    <property type="protein sequence ID" value="GAA5534267.1"/>
    <property type="molecule type" value="Genomic_DNA"/>
</dbReference>
<evidence type="ECO:0000313" key="3">
    <source>
        <dbReference type="Proteomes" id="UP001404956"/>
    </source>
</evidence>
<proteinExistence type="predicted"/>
<accession>A0ABP9XFX3</accession>
<evidence type="ECO:0000256" key="1">
    <source>
        <dbReference type="SAM" id="Phobius"/>
    </source>
</evidence>
<reference evidence="2 3" key="1">
    <citation type="submission" date="2024-02" db="EMBL/GenBank/DDBJ databases">
        <title>Deinococcus aluminii NBRC 112889.</title>
        <authorList>
            <person name="Ichikawa N."/>
            <person name="Katano-Makiyama Y."/>
            <person name="Hidaka K."/>
        </authorList>
    </citation>
    <scope>NUCLEOTIDE SEQUENCE [LARGE SCALE GENOMIC DNA]</scope>
    <source>
        <strain evidence="2 3">NBRC 112889</strain>
    </source>
</reference>
<name>A0ABP9XFX3_9DEIO</name>
<feature type="transmembrane region" description="Helical" evidence="1">
    <location>
        <begin position="188"/>
        <end position="207"/>
    </location>
</feature>
<organism evidence="2 3">
    <name type="scientific">Deinococcus aluminii</name>
    <dbReference type="NCBI Taxonomy" id="1656885"/>
    <lineage>
        <taxon>Bacteria</taxon>
        <taxon>Thermotogati</taxon>
        <taxon>Deinococcota</taxon>
        <taxon>Deinococci</taxon>
        <taxon>Deinococcales</taxon>
        <taxon>Deinococcaceae</taxon>
        <taxon>Deinococcus</taxon>
    </lineage>
</organism>
<feature type="transmembrane region" description="Helical" evidence="1">
    <location>
        <begin position="27"/>
        <end position="50"/>
    </location>
</feature>
<keyword evidence="1" id="KW-1133">Transmembrane helix</keyword>